<dbReference type="Pfam" id="PF12796">
    <property type="entry name" value="Ank_2"/>
    <property type="match status" value="1"/>
</dbReference>
<evidence type="ECO:0000256" key="3">
    <source>
        <dbReference type="PROSITE-ProRule" id="PRU00023"/>
    </source>
</evidence>
<dbReference type="PROSITE" id="PS50088">
    <property type="entry name" value="ANK_REPEAT"/>
    <property type="match status" value="3"/>
</dbReference>
<dbReference type="PANTHER" id="PTHR24171:SF8">
    <property type="entry name" value="BRCA1-ASSOCIATED RING DOMAIN PROTEIN 1"/>
    <property type="match status" value="1"/>
</dbReference>
<keyword evidence="1" id="KW-0677">Repeat</keyword>
<evidence type="ECO:0000256" key="2">
    <source>
        <dbReference type="ARBA" id="ARBA00023043"/>
    </source>
</evidence>
<proteinExistence type="predicted"/>
<keyword evidence="2 3" id="KW-0040">ANK repeat</keyword>
<feature type="repeat" description="ANK" evidence="3">
    <location>
        <begin position="131"/>
        <end position="163"/>
    </location>
</feature>
<dbReference type="SMART" id="SM00248">
    <property type="entry name" value="ANK"/>
    <property type="match status" value="3"/>
</dbReference>
<keyword evidence="6" id="KW-1185">Reference proteome</keyword>
<reference evidence="5 6" key="1">
    <citation type="submission" date="2019-07" db="EMBL/GenBank/DDBJ databases">
        <title>Sphingomonas solaris sp. nov., isolated from a solar panel from Boston, Massachusetts.</title>
        <authorList>
            <person name="Tanner K."/>
            <person name="Pascual J."/>
            <person name="Mancuso C."/>
            <person name="Pereto J."/>
            <person name="Khalil A."/>
            <person name="Vilanova C."/>
        </authorList>
    </citation>
    <scope>NUCLEOTIDE SEQUENCE [LARGE SCALE GENOMIC DNA]</scope>
    <source>
        <strain evidence="5 6">R4DWN</strain>
    </source>
</reference>
<dbReference type="AlphaFoldDB" id="A0A558R3E9"/>
<accession>A0A558R3E9</accession>
<dbReference type="Proteomes" id="UP000318681">
    <property type="component" value="Unassembled WGS sequence"/>
</dbReference>
<feature type="chain" id="PRO_5022117199" evidence="4">
    <location>
        <begin position="26"/>
        <end position="203"/>
    </location>
</feature>
<dbReference type="InterPro" id="IPR002110">
    <property type="entry name" value="Ankyrin_rpt"/>
</dbReference>
<sequence length="203" mass="21495">MRQNRWITARLLAMGLMGAMLVAPAAAQFSDSYKFLKAVRDRDGTEVTKVVDQPGSTMINVRGDDGDGALHIVTKRRDATWLTFLLAKGAKPDLRNSDGNTALGIASQIGFAEGVAVLLDRGAGVNIANGQGETPLILAVQARDPGIVRQLLAAGANPALTDRASGMSARDYAVRDRRSAAIVKQIDEARPVKPRGPIAGPKL</sequence>
<dbReference type="SUPFAM" id="SSF48403">
    <property type="entry name" value="Ankyrin repeat"/>
    <property type="match status" value="1"/>
</dbReference>
<organism evidence="5 6">
    <name type="scientific">Alterirhizorhabdus solaris</name>
    <dbReference type="NCBI Taxonomy" id="2529389"/>
    <lineage>
        <taxon>Bacteria</taxon>
        <taxon>Pseudomonadati</taxon>
        <taxon>Pseudomonadota</taxon>
        <taxon>Alphaproteobacteria</taxon>
        <taxon>Sphingomonadales</taxon>
        <taxon>Rhizorhabdaceae</taxon>
        <taxon>Alterirhizorhabdus</taxon>
    </lineage>
</organism>
<evidence type="ECO:0000256" key="4">
    <source>
        <dbReference type="SAM" id="SignalP"/>
    </source>
</evidence>
<comment type="caution">
    <text evidence="5">The sequence shown here is derived from an EMBL/GenBank/DDBJ whole genome shotgun (WGS) entry which is preliminary data.</text>
</comment>
<keyword evidence="4" id="KW-0732">Signal</keyword>
<dbReference type="PANTHER" id="PTHR24171">
    <property type="entry name" value="ANKYRIN REPEAT DOMAIN-CONTAINING PROTEIN 39-RELATED"/>
    <property type="match status" value="1"/>
</dbReference>
<dbReference type="PROSITE" id="PS50297">
    <property type="entry name" value="ANK_REP_REGION"/>
    <property type="match status" value="2"/>
</dbReference>
<gene>
    <name evidence="5" type="ORF">FOY91_11030</name>
</gene>
<evidence type="ECO:0000313" key="5">
    <source>
        <dbReference type="EMBL" id="TVV73914.1"/>
    </source>
</evidence>
<feature type="repeat" description="ANK" evidence="3">
    <location>
        <begin position="98"/>
        <end position="130"/>
    </location>
</feature>
<feature type="signal peptide" evidence="4">
    <location>
        <begin position="1"/>
        <end position="25"/>
    </location>
</feature>
<dbReference type="InterPro" id="IPR036770">
    <property type="entry name" value="Ankyrin_rpt-contain_sf"/>
</dbReference>
<feature type="repeat" description="ANK" evidence="3">
    <location>
        <begin position="65"/>
        <end position="97"/>
    </location>
</feature>
<dbReference type="GO" id="GO:0004842">
    <property type="term" value="F:ubiquitin-protein transferase activity"/>
    <property type="evidence" value="ECO:0007669"/>
    <property type="project" value="TreeGrafter"/>
</dbReference>
<dbReference type="Gene3D" id="1.25.40.20">
    <property type="entry name" value="Ankyrin repeat-containing domain"/>
    <property type="match status" value="1"/>
</dbReference>
<name>A0A558R3E9_9SPHN</name>
<dbReference type="GO" id="GO:0085020">
    <property type="term" value="P:protein K6-linked ubiquitination"/>
    <property type="evidence" value="ECO:0007669"/>
    <property type="project" value="TreeGrafter"/>
</dbReference>
<evidence type="ECO:0000256" key="1">
    <source>
        <dbReference type="ARBA" id="ARBA00022737"/>
    </source>
</evidence>
<dbReference type="EMBL" id="VNIM01000040">
    <property type="protein sequence ID" value="TVV73914.1"/>
    <property type="molecule type" value="Genomic_DNA"/>
</dbReference>
<protein>
    <submittedName>
        <fullName evidence="5">Ankyrin repeat domain-containing protein</fullName>
    </submittedName>
</protein>
<evidence type="ECO:0000313" key="6">
    <source>
        <dbReference type="Proteomes" id="UP000318681"/>
    </source>
</evidence>
<dbReference type="OrthoDB" id="7390289at2"/>